<keyword evidence="4" id="KW-1185">Reference proteome</keyword>
<evidence type="ECO:0000256" key="1">
    <source>
        <dbReference type="ARBA" id="ARBA00022737"/>
    </source>
</evidence>
<dbReference type="Proteomes" id="UP000250140">
    <property type="component" value="Unassembled WGS sequence"/>
</dbReference>
<sequence length="168" mass="19236">VAYFYCANNTSEPGRADLNEILQSMVRQLAFAGRSPSGASEALLADHRRRESETKIVSFERTRPGIKECIKYIFNMTNLRLATIIIDALDEVHFERRHNLTNALQRITKESASVLKLFITSRDSYSIWKEISISPQDNRTDMEAFVHHQVTLATRRSRLLNGHVSDDL</sequence>
<gene>
    <name evidence="3" type="ORF">AOQ84DRAFT_306776</name>
</gene>
<dbReference type="EMBL" id="KV751137">
    <property type="protein sequence ID" value="OCL01401.1"/>
    <property type="molecule type" value="Genomic_DNA"/>
</dbReference>
<evidence type="ECO:0000313" key="3">
    <source>
        <dbReference type="EMBL" id="OCL01401.1"/>
    </source>
</evidence>
<feature type="non-terminal residue" evidence="3">
    <location>
        <position position="1"/>
    </location>
</feature>
<dbReference type="InterPro" id="IPR056884">
    <property type="entry name" value="NPHP3-like_N"/>
</dbReference>
<name>A0A8E2EMM0_9PEZI</name>
<reference evidence="3 4" key="1">
    <citation type="journal article" date="2016" name="Nat. Commun.">
        <title>Ectomycorrhizal ecology is imprinted in the genome of the dominant symbiotic fungus Cenococcum geophilum.</title>
        <authorList>
            <consortium name="DOE Joint Genome Institute"/>
            <person name="Peter M."/>
            <person name="Kohler A."/>
            <person name="Ohm R.A."/>
            <person name="Kuo A."/>
            <person name="Krutzmann J."/>
            <person name="Morin E."/>
            <person name="Arend M."/>
            <person name="Barry K.W."/>
            <person name="Binder M."/>
            <person name="Choi C."/>
            <person name="Clum A."/>
            <person name="Copeland A."/>
            <person name="Grisel N."/>
            <person name="Haridas S."/>
            <person name="Kipfer T."/>
            <person name="LaButti K."/>
            <person name="Lindquist E."/>
            <person name="Lipzen A."/>
            <person name="Maire R."/>
            <person name="Meier B."/>
            <person name="Mihaltcheva S."/>
            <person name="Molinier V."/>
            <person name="Murat C."/>
            <person name="Poggeler S."/>
            <person name="Quandt C.A."/>
            <person name="Sperisen C."/>
            <person name="Tritt A."/>
            <person name="Tisserant E."/>
            <person name="Crous P.W."/>
            <person name="Henrissat B."/>
            <person name="Nehls U."/>
            <person name="Egli S."/>
            <person name="Spatafora J.W."/>
            <person name="Grigoriev I.V."/>
            <person name="Martin F.M."/>
        </authorList>
    </citation>
    <scope>NUCLEOTIDE SEQUENCE [LARGE SCALE GENOMIC DNA]</scope>
    <source>
        <strain evidence="3 4">CBS 207.34</strain>
    </source>
</reference>
<dbReference type="OrthoDB" id="7464126at2759"/>
<protein>
    <recommendedName>
        <fullName evidence="2">Nephrocystin 3-like N-terminal domain-containing protein</fullName>
    </recommendedName>
</protein>
<feature type="domain" description="Nephrocystin 3-like N-terminal" evidence="2">
    <location>
        <begin position="1"/>
        <end position="122"/>
    </location>
</feature>
<evidence type="ECO:0000313" key="4">
    <source>
        <dbReference type="Proteomes" id="UP000250140"/>
    </source>
</evidence>
<proteinExistence type="predicted"/>
<evidence type="ECO:0000259" key="2">
    <source>
        <dbReference type="Pfam" id="PF24883"/>
    </source>
</evidence>
<dbReference type="AlphaFoldDB" id="A0A8E2EMM0"/>
<accession>A0A8E2EMM0</accession>
<organism evidence="3 4">
    <name type="scientific">Glonium stellatum</name>
    <dbReference type="NCBI Taxonomy" id="574774"/>
    <lineage>
        <taxon>Eukaryota</taxon>
        <taxon>Fungi</taxon>
        <taxon>Dikarya</taxon>
        <taxon>Ascomycota</taxon>
        <taxon>Pezizomycotina</taxon>
        <taxon>Dothideomycetes</taxon>
        <taxon>Pleosporomycetidae</taxon>
        <taxon>Gloniales</taxon>
        <taxon>Gloniaceae</taxon>
        <taxon>Glonium</taxon>
    </lineage>
</organism>
<keyword evidence="1" id="KW-0677">Repeat</keyword>
<dbReference type="PANTHER" id="PTHR10039">
    <property type="entry name" value="AMELOGENIN"/>
    <property type="match status" value="1"/>
</dbReference>
<dbReference type="PANTHER" id="PTHR10039:SF16">
    <property type="entry name" value="GPI INOSITOL-DEACYLASE"/>
    <property type="match status" value="1"/>
</dbReference>
<dbReference type="Pfam" id="PF24883">
    <property type="entry name" value="NPHP3_N"/>
    <property type="match status" value="1"/>
</dbReference>